<dbReference type="Pfam" id="PF13279">
    <property type="entry name" value="4HBT_2"/>
    <property type="match status" value="1"/>
</dbReference>
<organism evidence="2 3">
    <name type="scientific">Simkania negevensis (strain ATCC VR-1471 / DSM 27360 / Z)</name>
    <dbReference type="NCBI Taxonomy" id="331113"/>
    <lineage>
        <taxon>Bacteria</taxon>
        <taxon>Pseudomonadati</taxon>
        <taxon>Chlamydiota</taxon>
        <taxon>Chlamydiia</taxon>
        <taxon>Parachlamydiales</taxon>
        <taxon>Simkaniaceae</taxon>
        <taxon>Simkania</taxon>
    </lineage>
</organism>
<accession>F8L901</accession>
<name>F8L901_SIMNZ</name>
<dbReference type="Gene3D" id="3.10.129.10">
    <property type="entry name" value="Hotdog Thioesterase"/>
    <property type="match status" value="1"/>
</dbReference>
<gene>
    <name evidence="2" type="ordered locus">SNE_A14310</name>
</gene>
<dbReference type="STRING" id="331113.SNE_A14310"/>
<dbReference type="eggNOG" id="COG0824">
    <property type="taxonomic scope" value="Bacteria"/>
</dbReference>
<dbReference type="PANTHER" id="PTHR31793">
    <property type="entry name" value="4-HYDROXYBENZOYL-COA THIOESTERASE FAMILY MEMBER"/>
    <property type="match status" value="1"/>
</dbReference>
<reference evidence="2 3" key="2">
    <citation type="journal article" date="2011" name="Mol. Biol. Evol.">
        <title>Unity in variety--the pan-genome of the Chlamydiae.</title>
        <authorList>
            <person name="Collingro A."/>
            <person name="Tischler P."/>
            <person name="Weinmaier T."/>
            <person name="Penz T."/>
            <person name="Heinz E."/>
            <person name="Brunham R.C."/>
            <person name="Read T.D."/>
            <person name="Bavoil P.M."/>
            <person name="Sachse K."/>
            <person name="Kahane S."/>
            <person name="Friedman M.G."/>
            <person name="Rattei T."/>
            <person name="Myers G.S."/>
            <person name="Horn M."/>
        </authorList>
    </citation>
    <scope>NUCLEOTIDE SEQUENCE [LARGE SCALE GENOMIC DNA]</scope>
    <source>
        <strain evidence="3">ATCC VR-1471 / Z</strain>
    </source>
</reference>
<dbReference type="EMBL" id="FR872582">
    <property type="protein sequence ID" value="CCB89308.1"/>
    <property type="molecule type" value="Genomic_DNA"/>
</dbReference>
<dbReference type="EC" id="3.1.2.-" evidence="2"/>
<evidence type="ECO:0000313" key="2">
    <source>
        <dbReference type="EMBL" id="CCB89308.1"/>
    </source>
</evidence>
<dbReference type="PANTHER" id="PTHR31793:SF37">
    <property type="entry name" value="ACYL-COA THIOESTER HYDROLASE YBGC"/>
    <property type="match status" value="1"/>
</dbReference>
<proteinExistence type="predicted"/>
<dbReference type="InterPro" id="IPR050563">
    <property type="entry name" value="4-hydroxybenzoyl-CoA_TE"/>
</dbReference>
<reference key="1">
    <citation type="journal article" date="2011" name="Mol. Biol. Evol.">
        <title>Unity in variety -- the pan-genome of the Chlamydiae.</title>
        <authorList>
            <person name="Collingro A."/>
            <person name="Tischler P."/>
            <person name="Weinmaier T."/>
            <person name="Penz T."/>
            <person name="Heinz E."/>
            <person name="Brunham R.C."/>
            <person name="Read T.D."/>
            <person name="Bavoil P.M."/>
            <person name="Sachse K."/>
            <person name="Kahane S."/>
            <person name="Friedman M.G."/>
            <person name="Rattei T."/>
            <person name="Myers G.S.A."/>
            <person name="Horn M."/>
        </authorList>
    </citation>
    <scope>NUCLEOTIDE SEQUENCE</scope>
    <source>
        <strain>Z</strain>
    </source>
</reference>
<dbReference type="SUPFAM" id="SSF54637">
    <property type="entry name" value="Thioesterase/thiol ester dehydrase-isomerase"/>
    <property type="match status" value="1"/>
</dbReference>
<dbReference type="KEGG" id="sng:SNE_A14310"/>
<dbReference type="GO" id="GO:0047617">
    <property type="term" value="F:fatty acyl-CoA hydrolase activity"/>
    <property type="evidence" value="ECO:0007669"/>
    <property type="project" value="TreeGrafter"/>
</dbReference>
<evidence type="ECO:0000313" key="3">
    <source>
        <dbReference type="Proteomes" id="UP000000496"/>
    </source>
</evidence>
<dbReference type="InterPro" id="IPR029069">
    <property type="entry name" value="HotDog_dom_sf"/>
</dbReference>
<protein>
    <submittedName>
        <fullName evidence="2">1,4-dihydroxy-2-napHTHoyl-CoA hydrolase</fullName>
        <ecNumber evidence="2">3.1.2.-</ecNumber>
    </submittedName>
</protein>
<sequence length="143" mass="16439">MFLLGIEAMSFIYERIIRVQDTDATGVLYFANQLQISLEAFEEFMRMSGFSLTQMVEQRNFLLPIVHSEADYFLPITIGERVEVALNFTRIGTTSFTYSTELKREGELIGTASIVHVVYCPKRKQSQPIPEKLKSIIYKGEEK</sequence>
<dbReference type="Proteomes" id="UP000000496">
    <property type="component" value="Chromosome gsn.131"/>
</dbReference>
<dbReference type="HOGENOM" id="CLU_101141_5_3_0"/>
<keyword evidence="3" id="KW-1185">Reference proteome</keyword>
<dbReference type="AlphaFoldDB" id="F8L901"/>
<evidence type="ECO:0000256" key="1">
    <source>
        <dbReference type="ARBA" id="ARBA00022801"/>
    </source>
</evidence>
<dbReference type="CDD" id="cd00586">
    <property type="entry name" value="4HBT"/>
    <property type="match status" value="1"/>
</dbReference>
<keyword evidence="1 2" id="KW-0378">Hydrolase</keyword>